<sequence>MERFDMAVKLHTDAYIRSRAMSRTKLAALHMAIGDPREAVTVGTLALEYVGQMRSQRAADGLRELPTLGYQHRATPERAVREVMPCR</sequence>
<organism evidence="1 2">
    <name type="scientific">Streptomyces cinnamoneus</name>
    <name type="common">Streptoverticillium cinnamoneum</name>
    <dbReference type="NCBI Taxonomy" id="53446"/>
    <lineage>
        <taxon>Bacteria</taxon>
        <taxon>Bacillati</taxon>
        <taxon>Actinomycetota</taxon>
        <taxon>Actinomycetes</taxon>
        <taxon>Kitasatosporales</taxon>
        <taxon>Streptomycetaceae</taxon>
        <taxon>Streptomyces</taxon>
        <taxon>Streptomyces cinnamoneus group</taxon>
    </lineage>
</organism>
<keyword evidence="2" id="KW-1185">Reference proteome</keyword>
<dbReference type="EMBL" id="NHZO01000104">
    <property type="protein sequence ID" value="PHQ52030.1"/>
    <property type="molecule type" value="Genomic_DNA"/>
</dbReference>
<accession>A0A2G1XLC7</accession>
<evidence type="ECO:0000313" key="1">
    <source>
        <dbReference type="EMBL" id="PHQ52030.1"/>
    </source>
</evidence>
<proteinExistence type="predicted"/>
<protein>
    <recommendedName>
        <fullName evidence="3">Tetratricopeptide repeat protein</fullName>
    </recommendedName>
</protein>
<gene>
    <name evidence="1" type="ORF">BLA24_10005</name>
</gene>
<dbReference type="AlphaFoldDB" id="A0A2G1XLC7"/>
<evidence type="ECO:0008006" key="3">
    <source>
        <dbReference type="Google" id="ProtNLM"/>
    </source>
</evidence>
<comment type="caution">
    <text evidence="1">The sequence shown here is derived from an EMBL/GenBank/DDBJ whole genome shotgun (WGS) entry which is preliminary data.</text>
</comment>
<name>A0A2G1XLC7_STRCJ</name>
<evidence type="ECO:0000313" key="2">
    <source>
        <dbReference type="Proteomes" id="UP000222531"/>
    </source>
</evidence>
<dbReference type="Proteomes" id="UP000222531">
    <property type="component" value="Unassembled WGS sequence"/>
</dbReference>
<reference evidence="1 2" key="1">
    <citation type="journal article" date="2017" name="Biochemistry">
        <title>Identification of the Biosynthetic Pathway for the Antibiotic Bicyclomycin.</title>
        <authorList>
            <person name="Patteson J."/>
            <person name="Cai W."/>
            <person name="Johnson R.A."/>
            <person name="Santa Maria K."/>
            <person name="Li B."/>
        </authorList>
    </citation>
    <scope>NUCLEOTIDE SEQUENCE [LARGE SCALE GENOMIC DNA]</scope>
    <source>
        <strain evidence="1 2">ATCC 21532</strain>
    </source>
</reference>